<protein>
    <submittedName>
        <fullName evidence="1">Uncharacterized protein</fullName>
    </submittedName>
</protein>
<proteinExistence type="predicted"/>
<dbReference type="AlphaFoldDB" id="A0A0E9XSV1"/>
<reference evidence="1" key="2">
    <citation type="journal article" date="2015" name="Fish Shellfish Immunol.">
        <title>Early steps in the European eel (Anguilla anguilla)-Vibrio vulnificus interaction in the gills: Role of the RtxA13 toxin.</title>
        <authorList>
            <person name="Callol A."/>
            <person name="Pajuelo D."/>
            <person name="Ebbesson L."/>
            <person name="Teles M."/>
            <person name="MacKenzie S."/>
            <person name="Amaro C."/>
        </authorList>
    </citation>
    <scope>NUCLEOTIDE SEQUENCE</scope>
</reference>
<dbReference type="EMBL" id="GBXM01003834">
    <property type="protein sequence ID" value="JAI04744.1"/>
    <property type="molecule type" value="Transcribed_RNA"/>
</dbReference>
<reference evidence="1" key="1">
    <citation type="submission" date="2014-11" db="EMBL/GenBank/DDBJ databases">
        <authorList>
            <person name="Amaro Gonzalez C."/>
        </authorList>
    </citation>
    <scope>NUCLEOTIDE SEQUENCE</scope>
</reference>
<organism evidence="1">
    <name type="scientific">Anguilla anguilla</name>
    <name type="common">European freshwater eel</name>
    <name type="synonym">Muraena anguilla</name>
    <dbReference type="NCBI Taxonomy" id="7936"/>
    <lineage>
        <taxon>Eukaryota</taxon>
        <taxon>Metazoa</taxon>
        <taxon>Chordata</taxon>
        <taxon>Craniata</taxon>
        <taxon>Vertebrata</taxon>
        <taxon>Euteleostomi</taxon>
        <taxon>Actinopterygii</taxon>
        <taxon>Neopterygii</taxon>
        <taxon>Teleostei</taxon>
        <taxon>Anguilliformes</taxon>
        <taxon>Anguillidae</taxon>
        <taxon>Anguilla</taxon>
    </lineage>
</organism>
<evidence type="ECO:0000313" key="1">
    <source>
        <dbReference type="EMBL" id="JAI04744.1"/>
    </source>
</evidence>
<accession>A0A0E9XSV1</accession>
<sequence>MNESREGVCCQVQLITKCFQWFPQFHLLENKKKNIWRCKEPSANLK</sequence>
<name>A0A0E9XSV1_ANGAN</name>